<comment type="caution">
    <text evidence="2">The sequence shown here is derived from an EMBL/GenBank/DDBJ whole genome shotgun (WGS) entry which is preliminary data.</text>
</comment>
<evidence type="ECO:0000259" key="1">
    <source>
        <dbReference type="Pfam" id="PF17677"/>
    </source>
</evidence>
<proteinExistence type="predicted"/>
<protein>
    <submittedName>
        <fullName evidence="2">Alpha-mannosidase</fullName>
    </submittedName>
</protein>
<dbReference type="Pfam" id="PF17677">
    <property type="entry name" value="Glyco_hydro38C2"/>
    <property type="match status" value="1"/>
</dbReference>
<dbReference type="Proteomes" id="UP001519887">
    <property type="component" value="Unassembled WGS sequence"/>
</dbReference>
<reference evidence="2 3" key="1">
    <citation type="submission" date="2021-07" db="EMBL/GenBank/DDBJ databases">
        <title>Paenibacillus radiodurans sp. nov., isolated from the southeastern edge of Tengger Desert.</title>
        <authorList>
            <person name="Zhang G."/>
        </authorList>
    </citation>
    <scope>NUCLEOTIDE SEQUENCE [LARGE SCALE GENOMIC DNA]</scope>
    <source>
        <strain evidence="2 3">CCM 7311</strain>
    </source>
</reference>
<dbReference type="SUPFAM" id="SSF74650">
    <property type="entry name" value="Galactose mutarotase-like"/>
    <property type="match status" value="1"/>
</dbReference>
<feature type="domain" description="Glycosyl hydrolases family 38 C-terminal" evidence="1">
    <location>
        <begin position="52"/>
        <end position="121"/>
    </location>
</feature>
<keyword evidence="3" id="KW-1185">Reference proteome</keyword>
<sequence length="127" mass="13927">EYLFIPHEGGEGREKSYAMAYQEQVPWMSVQTAVQEGTLPAEHQFVEWSGANMALSTVKIAKATGDLILRWFNTTNQPTELSWSSSQAARWYKSNVIEEVVEPLPESGSPLPVGRAEIVTVGGSLSG</sequence>
<dbReference type="InterPro" id="IPR011013">
    <property type="entry name" value="Gal_mutarotase_sf_dom"/>
</dbReference>
<name>A0ABS7CC98_9BACL</name>
<organism evidence="2 3">
    <name type="scientific">Paenibacillus sepulcri</name>
    <dbReference type="NCBI Taxonomy" id="359917"/>
    <lineage>
        <taxon>Bacteria</taxon>
        <taxon>Bacillati</taxon>
        <taxon>Bacillota</taxon>
        <taxon>Bacilli</taxon>
        <taxon>Bacillales</taxon>
        <taxon>Paenibacillaceae</taxon>
        <taxon>Paenibacillus</taxon>
    </lineage>
</organism>
<dbReference type="Gene3D" id="2.60.40.2220">
    <property type="match status" value="1"/>
</dbReference>
<dbReference type="EMBL" id="JAHZIK010001214">
    <property type="protein sequence ID" value="MBW7458487.1"/>
    <property type="molecule type" value="Genomic_DNA"/>
</dbReference>
<dbReference type="InterPro" id="IPR041147">
    <property type="entry name" value="GH38_C"/>
</dbReference>
<gene>
    <name evidence="2" type="ORF">K0U00_31045</name>
</gene>
<feature type="non-terminal residue" evidence="2">
    <location>
        <position position="1"/>
    </location>
</feature>
<accession>A0ABS7CC98</accession>
<evidence type="ECO:0000313" key="2">
    <source>
        <dbReference type="EMBL" id="MBW7458487.1"/>
    </source>
</evidence>
<evidence type="ECO:0000313" key="3">
    <source>
        <dbReference type="Proteomes" id="UP001519887"/>
    </source>
</evidence>